<dbReference type="AlphaFoldDB" id="A0AA39GUK7"/>
<accession>A0AA39GUK7</accession>
<protein>
    <submittedName>
        <fullName evidence="2">Uncharacterized protein</fullName>
    </submittedName>
</protein>
<dbReference type="Proteomes" id="UP001175271">
    <property type="component" value="Unassembled WGS sequence"/>
</dbReference>
<name>A0AA39GUK7_9BILA</name>
<gene>
    <name evidence="2" type="ORF">QR680_000428</name>
</gene>
<sequence length="79" mass="9069">MEETTLSIAFIIIYPMFFNILPRSTATARSFQSLYLLSTSTRSLDLSTWLSSRATTIGIREEPFFIDANPELSFVDRNR</sequence>
<reference evidence="2" key="1">
    <citation type="submission" date="2023-06" db="EMBL/GenBank/DDBJ databases">
        <title>Genomic analysis of the entomopathogenic nematode Steinernema hermaphroditum.</title>
        <authorList>
            <person name="Schwarz E.M."/>
            <person name="Heppert J.K."/>
            <person name="Baniya A."/>
            <person name="Schwartz H.T."/>
            <person name="Tan C.-H."/>
            <person name="Antoshechkin I."/>
            <person name="Sternberg P.W."/>
            <person name="Goodrich-Blair H."/>
            <person name="Dillman A.R."/>
        </authorList>
    </citation>
    <scope>NUCLEOTIDE SEQUENCE</scope>
    <source>
        <strain evidence="2">PS9179</strain>
        <tissue evidence="2">Whole animal</tissue>
    </source>
</reference>
<dbReference type="EMBL" id="JAUCMV010000005">
    <property type="protein sequence ID" value="KAK0393847.1"/>
    <property type="molecule type" value="Genomic_DNA"/>
</dbReference>
<organism evidence="2 3">
    <name type="scientific">Steinernema hermaphroditum</name>
    <dbReference type="NCBI Taxonomy" id="289476"/>
    <lineage>
        <taxon>Eukaryota</taxon>
        <taxon>Metazoa</taxon>
        <taxon>Ecdysozoa</taxon>
        <taxon>Nematoda</taxon>
        <taxon>Chromadorea</taxon>
        <taxon>Rhabditida</taxon>
        <taxon>Tylenchina</taxon>
        <taxon>Panagrolaimomorpha</taxon>
        <taxon>Strongyloidoidea</taxon>
        <taxon>Steinernematidae</taxon>
        <taxon>Steinernema</taxon>
    </lineage>
</organism>
<keyword evidence="1" id="KW-0812">Transmembrane</keyword>
<comment type="caution">
    <text evidence="2">The sequence shown here is derived from an EMBL/GenBank/DDBJ whole genome shotgun (WGS) entry which is preliminary data.</text>
</comment>
<evidence type="ECO:0000313" key="3">
    <source>
        <dbReference type="Proteomes" id="UP001175271"/>
    </source>
</evidence>
<proteinExistence type="predicted"/>
<evidence type="ECO:0000313" key="2">
    <source>
        <dbReference type="EMBL" id="KAK0393847.1"/>
    </source>
</evidence>
<feature type="transmembrane region" description="Helical" evidence="1">
    <location>
        <begin position="6"/>
        <end position="22"/>
    </location>
</feature>
<keyword evidence="3" id="KW-1185">Reference proteome</keyword>
<keyword evidence="1" id="KW-0472">Membrane</keyword>
<keyword evidence="1" id="KW-1133">Transmembrane helix</keyword>
<evidence type="ECO:0000256" key="1">
    <source>
        <dbReference type="SAM" id="Phobius"/>
    </source>
</evidence>